<dbReference type="GO" id="GO:0003836">
    <property type="term" value="F:beta-galactoside (CMP) alpha-2,3-sialyltransferase activity"/>
    <property type="evidence" value="ECO:0007669"/>
    <property type="project" value="TreeGrafter"/>
</dbReference>
<feature type="region of interest" description="Disordered" evidence="1">
    <location>
        <begin position="37"/>
        <end position="93"/>
    </location>
</feature>
<dbReference type="Gene3D" id="3.90.1480.20">
    <property type="entry name" value="Glycosyl transferase family 29"/>
    <property type="match status" value="1"/>
</dbReference>
<name>A0A3S2N3F3_ORYJA</name>
<feature type="compositionally biased region" description="Basic and acidic residues" evidence="1">
    <location>
        <begin position="82"/>
        <end position="93"/>
    </location>
</feature>
<feature type="compositionally biased region" description="Low complexity" evidence="1">
    <location>
        <begin position="58"/>
        <end position="72"/>
    </location>
</feature>
<evidence type="ECO:0000313" key="3">
    <source>
        <dbReference type="Proteomes" id="UP000283210"/>
    </source>
</evidence>
<evidence type="ECO:0000313" key="2">
    <source>
        <dbReference type="EMBL" id="RVE72622.1"/>
    </source>
</evidence>
<evidence type="ECO:0000256" key="1">
    <source>
        <dbReference type="SAM" id="MobiDB-lite"/>
    </source>
</evidence>
<sequence>MLLRRKLCVAVLVAAVLLLMLASQSIHRRHFLPMLIAPPHSRAPPIKTDSEVKPTEPPAIINPNPPIKAQAAQEERKEEEENTRKDQPVHDVQKQQRQCGCLASCVSELGGSEWFSRRYDPQQDPLLREDISSVDPAALQWWLGLQRSGGDVTLEEVMSQMFQVIPPKPGHQAPPLTLSQLCGCWQLWEPASVPPWRADQFPQLCDPDEQGADSRV</sequence>
<reference evidence="2 3" key="1">
    <citation type="submission" date="2018-11" db="EMBL/GenBank/DDBJ databases">
        <authorList>
            <person name="Lopez-Roques C."/>
            <person name="Donnadieu C."/>
            <person name="Bouchez O."/>
            <person name="Klopp C."/>
            <person name="Cabau C."/>
            <person name="Zahm M."/>
        </authorList>
    </citation>
    <scope>NUCLEOTIDE SEQUENCE [LARGE SCALE GENOMIC DNA]</scope>
    <source>
        <strain evidence="2">RS831</strain>
        <tissue evidence="2">Whole body</tissue>
    </source>
</reference>
<proteinExistence type="predicted"/>
<dbReference type="GO" id="GO:0097503">
    <property type="term" value="P:sialylation"/>
    <property type="evidence" value="ECO:0007669"/>
    <property type="project" value="TreeGrafter"/>
</dbReference>
<dbReference type="AlphaFoldDB" id="A0A3S2N3F3"/>
<dbReference type="InterPro" id="IPR038578">
    <property type="entry name" value="GT29-like_sf"/>
</dbReference>
<dbReference type="InterPro" id="IPR051757">
    <property type="entry name" value="Beta-gal_alpha2-3_sialyltrans"/>
</dbReference>
<organism evidence="2 3">
    <name type="scientific">Oryzias javanicus</name>
    <name type="common">Javanese ricefish</name>
    <name type="synonym">Aplocheilus javanicus</name>
    <dbReference type="NCBI Taxonomy" id="123683"/>
    <lineage>
        <taxon>Eukaryota</taxon>
        <taxon>Metazoa</taxon>
        <taxon>Chordata</taxon>
        <taxon>Craniata</taxon>
        <taxon>Vertebrata</taxon>
        <taxon>Euteleostomi</taxon>
        <taxon>Actinopterygii</taxon>
        <taxon>Neopterygii</taxon>
        <taxon>Teleostei</taxon>
        <taxon>Neoteleostei</taxon>
        <taxon>Acanthomorphata</taxon>
        <taxon>Ovalentaria</taxon>
        <taxon>Atherinomorphae</taxon>
        <taxon>Beloniformes</taxon>
        <taxon>Adrianichthyidae</taxon>
        <taxon>Oryziinae</taxon>
        <taxon>Oryzias</taxon>
    </lineage>
</organism>
<dbReference type="GO" id="GO:0016020">
    <property type="term" value="C:membrane"/>
    <property type="evidence" value="ECO:0007669"/>
    <property type="project" value="TreeGrafter"/>
</dbReference>
<reference evidence="2 3" key="2">
    <citation type="submission" date="2019-01" db="EMBL/GenBank/DDBJ databases">
        <title>A chromosome length genome reference of the Java medaka (oryzias javanicus).</title>
        <authorList>
            <person name="Herpin A."/>
            <person name="Takehana Y."/>
            <person name="Naruse K."/>
            <person name="Ansai S."/>
            <person name="Kawaguchi M."/>
        </authorList>
    </citation>
    <scope>NUCLEOTIDE SEQUENCE [LARGE SCALE GENOMIC DNA]</scope>
    <source>
        <strain evidence="2">RS831</strain>
        <tissue evidence="2">Whole body</tissue>
    </source>
</reference>
<dbReference type="EMBL" id="CM012441">
    <property type="protein sequence ID" value="RVE72622.1"/>
    <property type="molecule type" value="Genomic_DNA"/>
</dbReference>
<protein>
    <submittedName>
        <fullName evidence="2">Uncharacterized protein</fullName>
    </submittedName>
</protein>
<dbReference type="PANTHER" id="PTHR46032:SF5">
    <property type="entry name" value="ST3 BETA-GALACTOSIDE ALPHA-2,3-SIALYLTRANSFERASE 8"/>
    <property type="match status" value="1"/>
</dbReference>
<gene>
    <name evidence="2" type="ORF">OJAV_G00039290</name>
</gene>
<dbReference type="Proteomes" id="UP000283210">
    <property type="component" value="Chromosome 5"/>
</dbReference>
<dbReference type="PANTHER" id="PTHR46032">
    <property type="entry name" value="ALPHA-2,3-SIALYLTRANSFERASE ST3GAL I ISOFORM X1"/>
    <property type="match status" value="1"/>
</dbReference>
<dbReference type="OrthoDB" id="10264956at2759"/>
<keyword evidence="3" id="KW-1185">Reference proteome</keyword>
<accession>A0A3S2N3F3</accession>